<evidence type="ECO:0000313" key="2">
    <source>
        <dbReference type="EMBL" id="ATA89850.1"/>
    </source>
</evidence>
<evidence type="ECO:0008006" key="4">
    <source>
        <dbReference type="Google" id="ProtNLM"/>
    </source>
</evidence>
<evidence type="ECO:0000256" key="1">
    <source>
        <dbReference type="SAM" id="Phobius"/>
    </source>
</evidence>
<keyword evidence="1" id="KW-0472">Membrane</keyword>
<dbReference type="RefSeq" id="WP_095896410.1">
    <property type="nucleotide sequence ID" value="NZ_BOPJ01000004.1"/>
</dbReference>
<dbReference type="AlphaFoldDB" id="A0A250FXK9"/>
<keyword evidence="1" id="KW-1133">Transmembrane helix</keyword>
<feature type="transmembrane region" description="Helical" evidence="1">
    <location>
        <begin position="382"/>
        <end position="404"/>
    </location>
</feature>
<name>A0A250FXK9_9FLAO</name>
<dbReference type="OrthoDB" id="675873at2"/>
<organism evidence="2 3">
    <name type="scientific">Capnocytophaga stomatis</name>
    <dbReference type="NCBI Taxonomy" id="1848904"/>
    <lineage>
        <taxon>Bacteria</taxon>
        <taxon>Pseudomonadati</taxon>
        <taxon>Bacteroidota</taxon>
        <taxon>Flavobacteriia</taxon>
        <taxon>Flavobacteriales</taxon>
        <taxon>Flavobacteriaceae</taxon>
        <taxon>Capnocytophaga</taxon>
    </lineage>
</organism>
<accession>A0A250FXK9</accession>
<dbReference type="Pfam" id="PF12412">
    <property type="entry name" value="DUF3667"/>
    <property type="match status" value="1"/>
</dbReference>
<feature type="transmembrane region" description="Helical" evidence="1">
    <location>
        <begin position="349"/>
        <end position="370"/>
    </location>
</feature>
<dbReference type="Proteomes" id="UP000217348">
    <property type="component" value="Chromosome"/>
</dbReference>
<feature type="transmembrane region" description="Helical" evidence="1">
    <location>
        <begin position="286"/>
        <end position="306"/>
    </location>
</feature>
<protein>
    <recommendedName>
        <fullName evidence="4">DUF3667 domain-containing protein</fullName>
    </recommendedName>
</protein>
<gene>
    <name evidence="2" type="ORF">CGC58_08975</name>
</gene>
<feature type="transmembrane region" description="Helical" evidence="1">
    <location>
        <begin position="87"/>
        <end position="103"/>
    </location>
</feature>
<evidence type="ECO:0000313" key="3">
    <source>
        <dbReference type="Proteomes" id="UP000217348"/>
    </source>
</evidence>
<feature type="transmembrane region" description="Helical" evidence="1">
    <location>
        <begin position="326"/>
        <end position="343"/>
    </location>
</feature>
<dbReference type="EMBL" id="CP022387">
    <property type="protein sequence ID" value="ATA89850.1"/>
    <property type="molecule type" value="Genomic_DNA"/>
</dbReference>
<keyword evidence="1" id="KW-0812">Transmembrane</keyword>
<sequence length="407" mass="48200">MKKRKRISQCPNCQTMLSVRDNFCPNCGQENHYNDFSVKELANDFFGSFINFDNKIWNTLKTIFRPGQITKQYIEGKRIRFVPPFKLYLFFSFIFFVMMSFSFQKASHSDFTKRIFNRINKTIDSETLNISEKEYNQLKNANSDEIKSFIDSVFAHKTKWNQTKKEDFYDLVNKNGFESFRVDVSENNFSIGTQRSFLSYDIFMKKKPEFDTIWTGKHQLTRKELQSVYGNNSKTDSLITAKWKNLGHFERIKLHNSINQTGVFTFGTVNQMTEFIDAQIGKYLSIISYTIILMMPFVSLLLLIFFHKKYKKLYVHLIHSLHLHSIIYLFTSVFMGIFLLIGLNNLFWILYVLFLIGLIIYFIISNKILYRERRLITVFKSLILIFLYFGISLFLTIYVGFLSVSYT</sequence>
<dbReference type="KEGG" id="csto:CGC58_08975"/>
<reference evidence="3" key="1">
    <citation type="submission" date="2017-06" db="EMBL/GenBank/DDBJ databases">
        <title>Capnocytophaga spp. assemblies.</title>
        <authorList>
            <person name="Gulvik C.A."/>
        </authorList>
    </citation>
    <scope>NUCLEOTIDE SEQUENCE [LARGE SCALE GENOMIC DNA]</scope>
    <source>
        <strain evidence="3">H2177</strain>
    </source>
</reference>
<proteinExistence type="predicted"/>
<dbReference type="InterPro" id="IPR022134">
    <property type="entry name" value="DUF3667"/>
</dbReference>